<keyword evidence="2" id="KW-1185">Reference proteome</keyword>
<dbReference type="KEGG" id="tvi:Thivi_0424"/>
<dbReference type="STRING" id="765911.Thivi_0424"/>
<sequence>MRTFEDIKTEIEALPHREYMKLLHWFSEHDWNAWDEEIERDSAAGKLDFLIREALEEKTRGNLGQI</sequence>
<dbReference type="OrthoDB" id="9800707at2"/>
<dbReference type="RefSeq" id="WP_014776994.1">
    <property type="nucleotide sequence ID" value="NC_018012.1"/>
</dbReference>
<protein>
    <submittedName>
        <fullName evidence="1">Uncharacterized protein</fullName>
    </submittedName>
</protein>
<dbReference type="AlphaFoldDB" id="I3Y675"/>
<dbReference type="eggNOG" id="ENOG5033GUE">
    <property type="taxonomic scope" value="Bacteria"/>
</dbReference>
<dbReference type="EMBL" id="CP003154">
    <property type="protein sequence ID" value="AFL72493.1"/>
    <property type="molecule type" value="Genomic_DNA"/>
</dbReference>
<dbReference type="Proteomes" id="UP000006062">
    <property type="component" value="Chromosome"/>
</dbReference>
<dbReference type="HOGENOM" id="CLU_193486_0_0_6"/>
<reference evidence="1 2" key="1">
    <citation type="submission" date="2012-06" db="EMBL/GenBank/DDBJ databases">
        <title>Complete sequence of Thiocystis violascens DSM 198.</title>
        <authorList>
            <consortium name="US DOE Joint Genome Institute"/>
            <person name="Lucas S."/>
            <person name="Han J."/>
            <person name="Lapidus A."/>
            <person name="Cheng J.-F."/>
            <person name="Goodwin L."/>
            <person name="Pitluck S."/>
            <person name="Peters L."/>
            <person name="Ovchinnikova G."/>
            <person name="Teshima H."/>
            <person name="Detter J.C."/>
            <person name="Han C."/>
            <person name="Tapia R."/>
            <person name="Land M."/>
            <person name="Hauser L."/>
            <person name="Kyrpides N."/>
            <person name="Ivanova N."/>
            <person name="Pagani I."/>
            <person name="Vogl K."/>
            <person name="Liu Z."/>
            <person name="Frigaard N.-U."/>
            <person name="Bryant D."/>
            <person name="Woyke T."/>
        </authorList>
    </citation>
    <scope>NUCLEOTIDE SEQUENCE [LARGE SCALE GENOMIC DNA]</scope>
    <source>
        <strain evidence="2">ATCC 17096 / DSM 198 / 6111</strain>
    </source>
</reference>
<gene>
    <name evidence="1" type="ordered locus">Thivi_0424</name>
</gene>
<proteinExistence type="predicted"/>
<accession>I3Y675</accession>
<organism evidence="1 2">
    <name type="scientific">Thiocystis violascens (strain ATCC 17096 / DSM 198 / 6111)</name>
    <name type="common">Chromatium violascens</name>
    <dbReference type="NCBI Taxonomy" id="765911"/>
    <lineage>
        <taxon>Bacteria</taxon>
        <taxon>Pseudomonadati</taxon>
        <taxon>Pseudomonadota</taxon>
        <taxon>Gammaproteobacteria</taxon>
        <taxon>Chromatiales</taxon>
        <taxon>Chromatiaceae</taxon>
        <taxon>Thiocystis</taxon>
    </lineage>
</organism>
<evidence type="ECO:0000313" key="1">
    <source>
        <dbReference type="EMBL" id="AFL72493.1"/>
    </source>
</evidence>
<name>I3Y675_THIV6</name>
<evidence type="ECO:0000313" key="2">
    <source>
        <dbReference type="Proteomes" id="UP000006062"/>
    </source>
</evidence>